<dbReference type="Pfam" id="PF00326">
    <property type="entry name" value="Peptidase_S9"/>
    <property type="match status" value="1"/>
</dbReference>
<evidence type="ECO:0000313" key="5">
    <source>
        <dbReference type="Proteomes" id="UP000316916"/>
    </source>
</evidence>
<gene>
    <name evidence="4" type="ORF">SAMN06265171_10335</name>
</gene>
<keyword evidence="5" id="KW-1185">Reference proteome</keyword>
<evidence type="ECO:0000256" key="1">
    <source>
        <dbReference type="ARBA" id="ARBA00001070"/>
    </source>
</evidence>
<dbReference type="InterPro" id="IPR029058">
    <property type="entry name" value="AB_hydrolase_fold"/>
</dbReference>
<protein>
    <recommendedName>
        <fullName evidence="2">prolyl oligopeptidase</fullName>
        <ecNumber evidence="2">3.4.21.26</ecNumber>
    </recommendedName>
</protein>
<evidence type="ECO:0000259" key="3">
    <source>
        <dbReference type="Pfam" id="PF00326"/>
    </source>
</evidence>
<dbReference type="Proteomes" id="UP000316916">
    <property type="component" value="Unassembled WGS sequence"/>
</dbReference>
<evidence type="ECO:0000256" key="2">
    <source>
        <dbReference type="ARBA" id="ARBA00011897"/>
    </source>
</evidence>
<comment type="catalytic activity">
    <reaction evidence="1">
        <text>Hydrolysis of Pro-|-Xaa &gt;&gt; Ala-|-Xaa in oligopeptides.</text>
        <dbReference type="EC" id="3.4.21.26"/>
    </reaction>
</comment>
<dbReference type="EMBL" id="FXTC01000003">
    <property type="protein sequence ID" value="SMO58705.1"/>
    <property type="molecule type" value="Genomic_DNA"/>
</dbReference>
<dbReference type="SUPFAM" id="SSF53474">
    <property type="entry name" value="alpha/beta-Hydrolases"/>
    <property type="match status" value="1"/>
</dbReference>
<dbReference type="InterPro" id="IPR001375">
    <property type="entry name" value="Peptidase_S9_cat"/>
</dbReference>
<organism evidence="4 5">
    <name type="scientific">Chryseobacterium rhizoplanae</name>
    <dbReference type="NCBI Taxonomy" id="1609531"/>
    <lineage>
        <taxon>Bacteria</taxon>
        <taxon>Pseudomonadati</taxon>
        <taxon>Bacteroidota</taxon>
        <taxon>Flavobacteriia</taxon>
        <taxon>Flavobacteriales</taxon>
        <taxon>Weeksellaceae</taxon>
        <taxon>Chryseobacterium group</taxon>
        <taxon>Chryseobacterium</taxon>
    </lineage>
</organism>
<dbReference type="Gene3D" id="3.40.50.1820">
    <property type="entry name" value="alpha/beta hydrolase"/>
    <property type="match status" value="1"/>
</dbReference>
<dbReference type="GO" id="GO:0070012">
    <property type="term" value="F:oligopeptidase activity"/>
    <property type="evidence" value="ECO:0007669"/>
    <property type="project" value="TreeGrafter"/>
</dbReference>
<dbReference type="AlphaFoldDB" id="A0A521CH81"/>
<dbReference type="PRINTS" id="PR00862">
    <property type="entry name" value="PROLIGOPTASE"/>
</dbReference>
<dbReference type="GO" id="GO:0005829">
    <property type="term" value="C:cytosol"/>
    <property type="evidence" value="ECO:0007669"/>
    <property type="project" value="TreeGrafter"/>
</dbReference>
<feature type="domain" description="Peptidase S9 prolyl oligopeptidase catalytic" evidence="3">
    <location>
        <begin position="2"/>
        <end position="168"/>
    </location>
</feature>
<dbReference type="PANTHER" id="PTHR42881">
    <property type="entry name" value="PROLYL ENDOPEPTIDASE"/>
    <property type="match status" value="1"/>
</dbReference>
<dbReference type="GO" id="GO:0006508">
    <property type="term" value="P:proteolysis"/>
    <property type="evidence" value="ECO:0007669"/>
    <property type="project" value="InterPro"/>
</dbReference>
<dbReference type="PANTHER" id="PTHR42881:SF2">
    <property type="entry name" value="PROLYL ENDOPEPTIDASE"/>
    <property type="match status" value="1"/>
</dbReference>
<proteinExistence type="predicted"/>
<accession>A0A521CH81</accession>
<dbReference type="GO" id="GO:0004252">
    <property type="term" value="F:serine-type endopeptidase activity"/>
    <property type="evidence" value="ECO:0007669"/>
    <property type="project" value="UniProtKB-EC"/>
</dbReference>
<sequence length="180" mass="19284">MIACTDYLINKNYTSPKKVTILGGSAGGILMGRAMTERPDLFGAVIIESGVLNTLRNELGGVGKSAAQEYGNLNNSADFKGLLEMDAYHHIKKGVKYPATLITSGINDPRVAPWIPAKFVAKLLANNSSNNPILLKIDYAGGHGGDIPTVQRYANIGDIFAFALWQLGVSDYQPTGDITK</sequence>
<dbReference type="InterPro" id="IPR051167">
    <property type="entry name" value="Prolyl_oligopep/macrocyclase"/>
</dbReference>
<reference evidence="4 5" key="1">
    <citation type="submission" date="2017-05" db="EMBL/GenBank/DDBJ databases">
        <authorList>
            <person name="Varghese N."/>
            <person name="Submissions S."/>
        </authorList>
    </citation>
    <scope>NUCLEOTIDE SEQUENCE [LARGE SCALE GENOMIC DNA]</scope>
    <source>
        <strain evidence="4 5">DSM 29371</strain>
    </source>
</reference>
<name>A0A521CH81_9FLAO</name>
<evidence type="ECO:0000313" key="4">
    <source>
        <dbReference type="EMBL" id="SMO58705.1"/>
    </source>
</evidence>
<dbReference type="EC" id="3.4.21.26" evidence="2"/>
<dbReference type="InterPro" id="IPR002470">
    <property type="entry name" value="Peptidase_S9A"/>
</dbReference>